<accession>A0A219APB2</accession>
<dbReference type="AlphaFoldDB" id="A0A219APB2"/>
<dbReference type="EMBL" id="LSBJ02000015">
    <property type="protein sequence ID" value="OWT42429.1"/>
    <property type="molecule type" value="Genomic_DNA"/>
</dbReference>
<reference evidence="1 2" key="1">
    <citation type="journal article" date="2016" name="PLoS Pathog.">
        <title>Biosynthesis of antibiotic leucinostatins in bio-control fungus Purpureocillium lilacinum and their inhibition on phytophthora revealed by genome mining.</title>
        <authorList>
            <person name="Wang G."/>
            <person name="Liu Z."/>
            <person name="Lin R."/>
            <person name="Li E."/>
            <person name="Mao Z."/>
            <person name="Ling J."/>
            <person name="Yang Y."/>
            <person name="Yin W.B."/>
            <person name="Xie B."/>
        </authorList>
    </citation>
    <scope>NUCLEOTIDE SEQUENCE [LARGE SCALE GENOMIC DNA]</scope>
    <source>
        <strain evidence="1">170</strain>
    </source>
</reference>
<organism evidence="1 2">
    <name type="scientific">Pochonia chlamydosporia 170</name>
    <dbReference type="NCBI Taxonomy" id="1380566"/>
    <lineage>
        <taxon>Eukaryota</taxon>
        <taxon>Fungi</taxon>
        <taxon>Dikarya</taxon>
        <taxon>Ascomycota</taxon>
        <taxon>Pezizomycotina</taxon>
        <taxon>Sordariomycetes</taxon>
        <taxon>Hypocreomycetidae</taxon>
        <taxon>Hypocreales</taxon>
        <taxon>Clavicipitaceae</taxon>
        <taxon>Pochonia</taxon>
    </lineage>
</organism>
<keyword evidence="2" id="KW-1185">Reference proteome</keyword>
<dbReference type="KEGG" id="pchm:VFPPC_18416"/>
<dbReference type="RefSeq" id="XP_022284951.1">
    <property type="nucleotide sequence ID" value="XM_022430031.1"/>
</dbReference>
<protein>
    <submittedName>
        <fullName evidence="1">Uncharacterized protein</fullName>
    </submittedName>
</protein>
<gene>
    <name evidence="1" type="ORF">VFPPC_18416</name>
</gene>
<proteinExistence type="predicted"/>
<dbReference type="Proteomes" id="UP000078397">
    <property type="component" value="Unassembled WGS sequence"/>
</dbReference>
<evidence type="ECO:0000313" key="2">
    <source>
        <dbReference type="Proteomes" id="UP000078397"/>
    </source>
</evidence>
<dbReference type="GeneID" id="33937198"/>
<comment type="caution">
    <text evidence="1">The sequence shown here is derived from an EMBL/GenBank/DDBJ whole genome shotgun (WGS) entry which is preliminary data.</text>
</comment>
<evidence type="ECO:0000313" key="1">
    <source>
        <dbReference type="EMBL" id="OWT42429.1"/>
    </source>
</evidence>
<sequence>MYSPKMVSRAATLDGNSALAFLIVADEGLMARIIKQVQSFKYTLGLHCFCSSDVIKAGVIASLDVY</sequence>
<name>A0A219APB2_METCM</name>